<evidence type="ECO:0000256" key="2">
    <source>
        <dbReference type="ARBA" id="ARBA00022908"/>
    </source>
</evidence>
<dbReference type="PANTHER" id="PTHR30349">
    <property type="entry name" value="PHAGE INTEGRASE-RELATED"/>
    <property type="match status" value="1"/>
</dbReference>
<evidence type="ECO:0000256" key="5">
    <source>
        <dbReference type="SAM" id="MobiDB-lite"/>
    </source>
</evidence>
<dbReference type="PROSITE" id="PS51898">
    <property type="entry name" value="TYR_RECOMBINASE"/>
    <property type="match status" value="1"/>
</dbReference>
<evidence type="ECO:0000256" key="3">
    <source>
        <dbReference type="ARBA" id="ARBA00023125"/>
    </source>
</evidence>
<dbReference type="SUPFAM" id="SSF56349">
    <property type="entry name" value="DNA breaking-rejoining enzymes"/>
    <property type="match status" value="1"/>
</dbReference>
<gene>
    <name evidence="7" type="ORF">Gxy13693_118_003</name>
</gene>
<dbReference type="InterPro" id="IPR013762">
    <property type="entry name" value="Integrase-like_cat_sf"/>
</dbReference>
<dbReference type="Proteomes" id="UP000032683">
    <property type="component" value="Unassembled WGS sequence"/>
</dbReference>
<dbReference type="Gene3D" id="1.10.443.10">
    <property type="entry name" value="Intergrase catalytic core"/>
    <property type="match status" value="1"/>
</dbReference>
<evidence type="ECO:0000313" key="8">
    <source>
        <dbReference type="Proteomes" id="UP000032683"/>
    </source>
</evidence>
<feature type="region of interest" description="Disordered" evidence="5">
    <location>
        <begin position="1"/>
        <end position="22"/>
    </location>
</feature>
<sequence>MSGPRKPGQRVTPTGAPGGMQLFDRDGSRKYLTVAERARFLRAAEQAPREARTLCMTLAWSGCRLSEALALTADRVDLAGGVLVFATLKKRQDGIYRAVPVPPSLLEALDLVHGIREAQRRRGRGSAVLLWPWSRMTGWRAVHAVMAAAGLSGPAASPKGLRHAFGVAAVSSGIPLNMVQKWLGHAQLSTTAIYADAVGAEEQDIARKMWG</sequence>
<dbReference type="GO" id="GO:0015074">
    <property type="term" value="P:DNA integration"/>
    <property type="evidence" value="ECO:0007669"/>
    <property type="project" value="UniProtKB-KW"/>
</dbReference>
<comment type="caution">
    <text evidence="7">The sequence shown here is derived from an EMBL/GenBank/DDBJ whole genome shotgun (WGS) entry which is preliminary data.</text>
</comment>
<evidence type="ECO:0000313" key="7">
    <source>
        <dbReference type="EMBL" id="GAO01090.1"/>
    </source>
</evidence>
<keyword evidence="3" id="KW-0238">DNA-binding</keyword>
<evidence type="ECO:0000256" key="4">
    <source>
        <dbReference type="ARBA" id="ARBA00023172"/>
    </source>
</evidence>
<dbReference type="PANTHER" id="PTHR30349:SF41">
    <property type="entry name" value="INTEGRASE_RECOMBINASE PROTEIN MJ0367-RELATED"/>
    <property type="match status" value="1"/>
</dbReference>
<proteinExistence type="inferred from homology"/>
<dbReference type="Pfam" id="PF00589">
    <property type="entry name" value="Phage_integrase"/>
    <property type="match status" value="1"/>
</dbReference>
<dbReference type="CDD" id="cd00397">
    <property type="entry name" value="DNA_BRE_C"/>
    <property type="match status" value="1"/>
</dbReference>
<dbReference type="RefSeq" id="WP_048857237.1">
    <property type="nucleotide sequence ID" value="NZ_BANJ01000117.1"/>
</dbReference>
<comment type="similarity">
    <text evidence="1">Belongs to the 'phage' integrase family.</text>
</comment>
<dbReference type="EMBL" id="BANJ01000117">
    <property type="protein sequence ID" value="GAO01090.1"/>
    <property type="molecule type" value="Genomic_DNA"/>
</dbReference>
<name>A0A0D6QCD7_KOMXY</name>
<dbReference type="InterPro" id="IPR002104">
    <property type="entry name" value="Integrase_catalytic"/>
</dbReference>
<evidence type="ECO:0000256" key="1">
    <source>
        <dbReference type="ARBA" id="ARBA00008857"/>
    </source>
</evidence>
<dbReference type="InterPro" id="IPR050090">
    <property type="entry name" value="Tyrosine_recombinase_XerCD"/>
</dbReference>
<organism evidence="7 8">
    <name type="scientific">Komagataeibacter xylinus NBRC 13693</name>
    <dbReference type="NCBI Taxonomy" id="1234668"/>
    <lineage>
        <taxon>Bacteria</taxon>
        <taxon>Pseudomonadati</taxon>
        <taxon>Pseudomonadota</taxon>
        <taxon>Alphaproteobacteria</taxon>
        <taxon>Acetobacterales</taxon>
        <taxon>Acetobacteraceae</taxon>
        <taxon>Komagataeibacter</taxon>
    </lineage>
</organism>
<evidence type="ECO:0000259" key="6">
    <source>
        <dbReference type="PROSITE" id="PS51898"/>
    </source>
</evidence>
<reference evidence="7 8" key="1">
    <citation type="submission" date="2012-11" db="EMBL/GenBank/DDBJ databases">
        <title>Whole genome sequence of Gluconacetobacter xylinus NBRC 13693.</title>
        <authorList>
            <person name="Azuma Y."/>
            <person name="Higashiura N."/>
            <person name="Hirakawa H."/>
            <person name="Matsushita K."/>
        </authorList>
    </citation>
    <scope>NUCLEOTIDE SEQUENCE [LARGE SCALE GENOMIC DNA]</scope>
    <source>
        <strain evidence="7 8">NBRC 13693</strain>
    </source>
</reference>
<accession>A0A0D6QCD7</accession>
<protein>
    <submittedName>
        <fullName evidence="7">Integrase</fullName>
    </submittedName>
</protein>
<dbReference type="AlphaFoldDB" id="A0A0D6QCD7"/>
<dbReference type="GO" id="GO:0006310">
    <property type="term" value="P:DNA recombination"/>
    <property type="evidence" value="ECO:0007669"/>
    <property type="project" value="UniProtKB-KW"/>
</dbReference>
<feature type="domain" description="Tyr recombinase" evidence="6">
    <location>
        <begin position="27"/>
        <end position="207"/>
    </location>
</feature>
<dbReference type="InterPro" id="IPR011010">
    <property type="entry name" value="DNA_brk_join_enz"/>
</dbReference>
<dbReference type="GO" id="GO:0003677">
    <property type="term" value="F:DNA binding"/>
    <property type="evidence" value="ECO:0007669"/>
    <property type="project" value="UniProtKB-KW"/>
</dbReference>
<keyword evidence="2" id="KW-0229">DNA integration</keyword>
<keyword evidence="4" id="KW-0233">DNA recombination</keyword>